<sequence length="140" mass="16826">MRGRLSKEGDLGSYWEIEWLKDQMNSANTKNRNFLFNLEICFENKLYKPTKIRYLVNSANFLIEANPVKDIVKVKLNNTKKIYNYEKYDLRKFVNVLKNDFDLKKELSEKIERDKTVIFTKILKSRIESHERVLERDLSL</sequence>
<proteinExistence type="predicted"/>
<comment type="caution">
    <text evidence="1">The sequence shown here is derived from an EMBL/GenBank/DDBJ whole genome shotgun (WGS) entry which is preliminary data.</text>
</comment>
<reference evidence="1 2" key="1">
    <citation type="submission" date="2017-05" db="EMBL/GenBank/DDBJ databases">
        <authorList>
            <person name="Varghese N."/>
            <person name="Submissions S."/>
        </authorList>
    </citation>
    <scope>NUCLEOTIDE SEQUENCE [LARGE SCALE GENOMIC DNA]</scope>
    <source>
        <strain evidence="1 2">MACB1020</strain>
    </source>
</reference>
<gene>
    <name evidence="1" type="ORF">SAMN05216240_0734</name>
</gene>
<organism evidence="1 2">
    <name type="scientific">Caldicellulosiruptor bescii</name>
    <name type="common">Anaerocellum thermophilum</name>
    <dbReference type="NCBI Taxonomy" id="31899"/>
    <lineage>
        <taxon>Bacteria</taxon>
        <taxon>Bacillati</taxon>
        <taxon>Bacillota</taxon>
        <taxon>Bacillota incertae sedis</taxon>
        <taxon>Caldicellulosiruptorales</taxon>
        <taxon>Caldicellulosiruptoraceae</taxon>
        <taxon>Caldicellulosiruptor</taxon>
    </lineage>
</organism>
<name>A0ABY1S6C1_CALBS</name>
<accession>A0ABY1S6C1</accession>
<dbReference type="EMBL" id="FXXC01000001">
    <property type="protein sequence ID" value="SMR91945.1"/>
    <property type="molecule type" value="Genomic_DNA"/>
</dbReference>
<protein>
    <submittedName>
        <fullName evidence="1">Uncharacterized protein</fullName>
    </submittedName>
</protein>
<dbReference type="RefSeq" id="WP_015908640.1">
    <property type="nucleotide sequence ID" value="NZ_FUZL01000001.1"/>
</dbReference>
<dbReference type="Proteomes" id="UP000196803">
    <property type="component" value="Unassembled WGS sequence"/>
</dbReference>
<keyword evidence="2" id="KW-1185">Reference proteome</keyword>
<evidence type="ECO:0000313" key="1">
    <source>
        <dbReference type="EMBL" id="SMR91945.1"/>
    </source>
</evidence>
<evidence type="ECO:0000313" key="2">
    <source>
        <dbReference type="Proteomes" id="UP000196803"/>
    </source>
</evidence>